<protein>
    <submittedName>
        <fullName evidence="4">DUF5667 domain-containing protein</fullName>
    </submittedName>
</protein>
<evidence type="ECO:0000256" key="1">
    <source>
        <dbReference type="SAM" id="MobiDB-lite"/>
    </source>
</evidence>
<evidence type="ECO:0000313" key="5">
    <source>
        <dbReference type="Proteomes" id="UP001602013"/>
    </source>
</evidence>
<keyword evidence="5" id="KW-1185">Reference proteome</keyword>
<dbReference type="Proteomes" id="UP001602013">
    <property type="component" value="Unassembled WGS sequence"/>
</dbReference>
<gene>
    <name evidence="4" type="ORF">ACFYXI_17370</name>
</gene>
<proteinExistence type="predicted"/>
<reference evidence="4 5" key="1">
    <citation type="submission" date="2024-10" db="EMBL/GenBank/DDBJ databases">
        <title>The Natural Products Discovery Center: Release of the First 8490 Sequenced Strains for Exploring Actinobacteria Biosynthetic Diversity.</title>
        <authorList>
            <person name="Kalkreuter E."/>
            <person name="Kautsar S.A."/>
            <person name="Yang D."/>
            <person name="Bader C.D."/>
            <person name="Teijaro C.N."/>
            <person name="Fluegel L."/>
            <person name="Davis C.M."/>
            <person name="Simpson J.R."/>
            <person name="Lauterbach L."/>
            <person name="Steele A.D."/>
            <person name="Gui C."/>
            <person name="Meng S."/>
            <person name="Li G."/>
            <person name="Viehrig K."/>
            <person name="Ye F."/>
            <person name="Su P."/>
            <person name="Kiefer A.F."/>
            <person name="Nichols A."/>
            <person name="Cepeda A.J."/>
            <person name="Yan W."/>
            <person name="Fan B."/>
            <person name="Jiang Y."/>
            <person name="Adhikari A."/>
            <person name="Zheng C.-J."/>
            <person name="Schuster L."/>
            <person name="Cowan T.M."/>
            <person name="Smanski M.J."/>
            <person name="Chevrette M.G."/>
            <person name="De Carvalho L.P.S."/>
            <person name="Shen B."/>
        </authorList>
    </citation>
    <scope>NUCLEOTIDE SEQUENCE [LARGE SCALE GENOMIC DNA]</scope>
    <source>
        <strain evidence="4 5">NPDC002173</strain>
    </source>
</reference>
<dbReference type="Pfam" id="PF18915">
    <property type="entry name" value="DUF5667"/>
    <property type="match status" value="1"/>
</dbReference>
<accession>A0ABW6SQW0</accession>
<keyword evidence="2" id="KW-1133">Transmembrane helix</keyword>
<keyword evidence="2" id="KW-0812">Transmembrane</keyword>
<feature type="region of interest" description="Disordered" evidence="1">
    <location>
        <begin position="1"/>
        <end position="30"/>
    </location>
</feature>
<feature type="compositionally biased region" description="Basic residues" evidence="1">
    <location>
        <begin position="17"/>
        <end position="27"/>
    </location>
</feature>
<sequence length="241" mass="26718">MDRQRGTSGAFMGWWRPGRRRRARRTGRAADRVAARIADAGSRAGDGPRPDFRARLRADLMKAHAAERGPVAEPPAERPVPRRRPSLLVRLRPLAVFAVLLGVMFATGARAYDSVPGDLLYPLKRAAEATVLRLAVSDAELARREMTAARQRAAEAATLAGAEGPDRDRLITQALDDMARTTRSALGRVKPRGDKPDKEVGRFAREQRTMVEPLLPKLDQENRDKATKYLTYIDTFSTPVQ</sequence>
<name>A0ABW6SQW0_9ACTN</name>
<feature type="transmembrane region" description="Helical" evidence="2">
    <location>
        <begin position="91"/>
        <end position="112"/>
    </location>
</feature>
<evidence type="ECO:0000256" key="2">
    <source>
        <dbReference type="SAM" id="Phobius"/>
    </source>
</evidence>
<comment type="caution">
    <text evidence="4">The sequence shown here is derived from an EMBL/GenBank/DDBJ whole genome shotgun (WGS) entry which is preliminary data.</text>
</comment>
<organism evidence="4 5">
    <name type="scientific">Microtetraspora malaysiensis</name>
    <dbReference type="NCBI Taxonomy" id="161358"/>
    <lineage>
        <taxon>Bacteria</taxon>
        <taxon>Bacillati</taxon>
        <taxon>Actinomycetota</taxon>
        <taxon>Actinomycetes</taxon>
        <taxon>Streptosporangiales</taxon>
        <taxon>Streptosporangiaceae</taxon>
        <taxon>Microtetraspora</taxon>
    </lineage>
</organism>
<dbReference type="RefSeq" id="WP_387412306.1">
    <property type="nucleotide sequence ID" value="NZ_JBIASD010000010.1"/>
</dbReference>
<keyword evidence="2" id="KW-0472">Membrane</keyword>
<evidence type="ECO:0000313" key="4">
    <source>
        <dbReference type="EMBL" id="MFF3667369.1"/>
    </source>
</evidence>
<dbReference type="EMBL" id="JBIASD010000010">
    <property type="protein sequence ID" value="MFF3667369.1"/>
    <property type="molecule type" value="Genomic_DNA"/>
</dbReference>
<dbReference type="InterPro" id="IPR043725">
    <property type="entry name" value="DUF5667"/>
</dbReference>
<evidence type="ECO:0000259" key="3">
    <source>
        <dbReference type="Pfam" id="PF18915"/>
    </source>
</evidence>
<feature type="domain" description="DUF5667" evidence="3">
    <location>
        <begin position="114"/>
        <end position="187"/>
    </location>
</feature>